<feature type="region of interest" description="Disordered" evidence="2">
    <location>
        <begin position="177"/>
        <end position="216"/>
    </location>
</feature>
<dbReference type="SMART" id="SM00646">
    <property type="entry name" value="Ami_3"/>
    <property type="match status" value="1"/>
</dbReference>
<dbReference type="Pfam" id="PF01520">
    <property type="entry name" value="Amidase_3"/>
    <property type="match status" value="1"/>
</dbReference>
<keyword evidence="6" id="KW-1185">Reference proteome</keyword>
<dbReference type="PANTHER" id="PTHR30404">
    <property type="entry name" value="N-ACETYLMURAMOYL-L-ALANINE AMIDASE"/>
    <property type="match status" value="1"/>
</dbReference>
<feature type="signal peptide" evidence="3">
    <location>
        <begin position="1"/>
        <end position="17"/>
    </location>
</feature>
<sequence length="559" mass="58471">MKPWALMSLLLVSGALAQPSPFLNTPPPSPATPVLTPLPSTTTVPATPLQIAPQMPLLGVPRTSNAGGVTRFVLDLPPGASYTLTPTFGGLRVDVTDVRTAPASGRNVSAELTAWSYQPTTTGVTVLLETPFPLGLDSGWRALDVPPDGVLPHRLALDLGALLQGGATGEAAKALRTTPPVTIPQQTPPTQTAPTPTEPSQTPPSSESSRVPATPVTPFVPATPVTPSVPSPTLPSGALLPLTPPRVGKNSGFTRIVLDLPPNATYALVQNSNSVRVDLRGVTALAEVAQPDTPELAQWQIEPTLGGITLTLRPTFALTSKGGMRQMFLPPVDASSTLNRLVIDLSPAFSDTSPLSQADTTLPSFPTPVKIVLDAGHGGVDPGAQQNTIVEKAVTLDVAQRVKALLTAAGATVVMTRDTDTQLSVDKNTDLDMRASMAAPPVNVLVSIHVNSIAPENTMKGYGVETWWYPNNDLSPTLASSLQSSMARFTSAFSRGIKSKSLAVLRGARVPAALVEIGYASHPVDSQNLLNPAYLERVAAGVAWGIRDFTIAQATKAKR</sequence>
<accession>A0A318S9F4</accession>
<protein>
    <submittedName>
        <fullName evidence="5">N-acetylmuramoyl-L-alanine amidase</fullName>
    </submittedName>
</protein>
<evidence type="ECO:0000256" key="3">
    <source>
        <dbReference type="SAM" id="SignalP"/>
    </source>
</evidence>
<evidence type="ECO:0000259" key="4">
    <source>
        <dbReference type="SMART" id="SM00646"/>
    </source>
</evidence>
<dbReference type="AlphaFoldDB" id="A0A318S9F4"/>
<comment type="caution">
    <text evidence="5">The sequence shown here is derived from an EMBL/GenBank/DDBJ whole genome shotgun (WGS) entry which is preliminary data.</text>
</comment>
<dbReference type="SUPFAM" id="SSF53187">
    <property type="entry name" value="Zn-dependent exopeptidases"/>
    <property type="match status" value="1"/>
</dbReference>
<dbReference type="GO" id="GO:0030288">
    <property type="term" value="C:outer membrane-bounded periplasmic space"/>
    <property type="evidence" value="ECO:0007669"/>
    <property type="project" value="TreeGrafter"/>
</dbReference>
<name>A0A318S9F4_9DEIO</name>
<evidence type="ECO:0000313" key="5">
    <source>
        <dbReference type="EMBL" id="PYE55770.1"/>
    </source>
</evidence>
<reference evidence="5 6" key="1">
    <citation type="submission" date="2018-06" db="EMBL/GenBank/DDBJ databases">
        <title>Genomic Encyclopedia of Type Strains, Phase IV (KMG-IV): sequencing the most valuable type-strain genomes for metagenomic binning, comparative biology and taxonomic classification.</title>
        <authorList>
            <person name="Goeker M."/>
        </authorList>
    </citation>
    <scope>NUCLEOTIDE SEQUENCE [LARGE SCALE GENOMIC DNA]</scope>
    <source>
        <strain evidence="5 6">DSM 18048</strain>
    </source>
</reference>
<keyword evidence="1" id="KW-0378">Hydrolase</keyword>
<dbReference type="InterPro" id="IPR002508">
    <property type="entry name" value="MurNAc-LAA_cat"/>
</dbReference>
<evidence type="ECO:0000313" key="6">
    <source>
        <dbReference type="Proteomes" id="UP000248326"/>
    </source>
</evidence>
<dbReference type="InterPro" id="IPR050695">
    <property type="entry name" value="N-acetylmuramoyl_amidase_3"/>
</dbReference>
<dbReference type="Gene3D" id="3.40.630.40">
    <property type="entry name" value="Zn-dependent exopeptidases"/>
    <property type="match status" value="1"/>
</dbReference>
<dbReference type="Proteomes" id="UP000248326">
    <property type="component" value="Unassembled WGS sequence"/>
</dbReference>
<evidence type="ECO:0000256" key="2">
    <source>
        <dbReference type="SAM" id="MobiDB-lite"/>
    </source>
</evidence>
<proteinExistence type="predicted"/>
<feature type="domain" description="MurNAc-LAA" evidence="4">
    <location>
        <begin position="442"/>
        <end position="547"/>
    </location>
</feature>
<dbReference type="GO" id="GO:0009253">
    <property type="term" value="P:peptidoglycan catabolic process"/>
    <property type="evidence" value="ECO:0007669"/>
    <property type="project" value="InterPro"/>
</dbReference>
<organism evidence="5 6">
    <name type="scientific">Deinococcus yavapaiensis KR-236</name>
    <dbReference type="NCBI Taxonomy" id="694435"/>
    <lineage>
        <taxon>Bacteria</taxon>
        <taxon>Thermotogati</taxon>
        <taxon>Deinococcota</taxon>
        <taxon>Deinococci</taxon>
        <taxon>Deinococcales</taxon>
        <taxon>Deinococcaceae</taxon>
        <taxon>Deinococcus</taxon>
    </lineage>
</organism>
<gene>
    <name evidence="5" type="ORF">DES52_102134</name>
</gene>
<dbReference type="EMBL" id="QJSX01000002">
    <property type="protein sequence ID" value="PYE55770.1"/>
    <property type="molecule type" value="Genomic_DNA"/>
</dbReference>
<evidence type="ECO:0000256" key="1">
    <source>
        <dbReference type="ARBA" id="ARBA00022801"/>
    </source>
</evidence>
<dbReference type="GO" id="GO:0008745">
    <property type="term" value="F:N-acetylmuramoyl-L-alanine amidase activity"/>
    <property type="evidence" value="ECO:0007669"/>
    <property type="project" value="InterPro"/>
</dbReference>
<dbReference type="PANTHER" id="PTHR30404:SF0">
    <property type="entry name" value="N-ACETYLMURAMOYL-L-ALANINE AMIDASE AMIC"/>
    <property type="match status" value="1"/>
</dbReference>
<keyword evidence="3" id="KW-0732">Signal</keyword>
<feature type="chain" id="PRO_5016370259" evidence="3">
    <location>
        <begin position="18"/>
        <end position="559"/>
    </location>
</feature>
<dbReference type="CDD" id="cd02696">
    <property type="entry name" value="MurNAc-LAA"/>
    <property type="match status" value="1"/>
</dbReference>